<evidence type="ECO:0000256" key="1">
    <source>
        <dbReference type="ARBA" id="ARBA00012962"/>
    </source>
</evidence>
<feature type="domain" description="Shikimate dehydrogenase substrate binding N-terminal" evidence="7">
    <location>
        <begin position="11"/>
        <end position="93"/>
    </location>
</feature>
<protein>
    <recommendedName>
        <fullName evidence="1">shikimate dehydrogenase (NADP(+))</fullName>
        <ecNumber evidence="1">1.1.1.25</ecNumber>
    </recommendedName>
</protein>
<dbReference type="Gene3D" id="3.40.50.720">
    <property type="entry name" value="NAD(P)-binding Rossmann-like Domain"/>
    <property type="match status" value="1"/>
</dbReference>
<keyword evidence="3" id="KW-0521">NADP</keyword>
<dbReference type="GO" id="GO:0005829">
    <property type="term" value="C:cytosol"/>
    <property type="evidence" value="ECO:0007669"/>
    <property type="project" value="TreeGrafter"/>
</dbReference>
<dbReference type="AlphaFoldDB" id="A0A381XP35"/>
<dbReference type="NCBIfam" id="TIGR00507">
    <property type="entry name" value="aroE"/>
    <property type="match status" value="1"/>
</dbReference>
<evidence type="ECO:0000259" key="7">
    <source>
        <dbReference type="Pfam" id="PF08501"/>
    </source>
</evidence>
<dbReference type="Gene3D" id="3.40.50.10860">
    <property type="entry name" value="Leucine Dehydrogenase, chain A, domain 1"/>
    <property type="match status" value="1"/>
</dbReference>
<dbReference type="InterPro" id="IPR011342">
    <property type="entry name" value="Shikimate_DH"/>
</dbReference>
<keyword evidence="4" id="KW-0560">Oxidoreductase</keyword>
<dbReference type="InterPro" id="IPR036291">
    <property type="entry name" value="NAD(P)-bd_dom_sf"/>
</dbReference>
<dbReference type="FunFam" id="3.40.50.10860:FF:000006">
    <property type="entry name" value="Shikimate dehydrogenase (NADP(+))"/>
    <property type="match status" value="1"/>
</dbReference>
<evidence type="ECO:0000259" key="8">
    <source>
        <dbReference type="Pfam" id="PF18317"/>
    </source>
</evidence>
<evidence type="ECO:0000256" key="3">
    <source>
        <dbReference type="ARBA" id="ARBA00022857"/>
    </source>
</evidence>
<dbReference type="GO" id="GO:0019632">
    <property type="term" value="P:shikimate metabolic process"/>
    <property type="evidence" value="ECO:0007669"/>
    <property type="project" value="InterPro"/>
</dbReference>
<dbReference type="SUPFAM" id="SSF53223">
    <property type="entry name" value="Aminoacid dehydrogenase-like, N-terminal domain"/>
    <property type="match status" value="1"/>
</dbReference>
<evidence type="ECO:0000256" key="4">
    <source>
        <dbReference type="ARBA" id="ARBA00023002"/>
    </source>
</evidence>
<dbReference type="SUPFAM" id="SSF51735">
    <property type="entry name" value="NAD(P)-binding Rossmann-fold domains"/>
    <property type="match status" value="1"/>
</dbReference>
<gene>
    <name evidence="9" type="ORF">METZ01_LOCUS119264</name>
</gene>
<dbReference type="GO" id="GO:0009073">
    <property type="term" value="P:aromatic amino acid family biosynthetic process"/>
    <property type="evidence" value="ECO:0007669"/>
    <property type="project" value="UniProtKB-KW"/>
</dbReference>
<dbReference type="EC" id="1.1.1.25" evidence="1"/>
<evidence type="ECO:0000259" key="6">
    <source>
        <dbReference type="Pfam" id="PF01488"/>
    </source>
</evidence>
<evidence type="ECO:0000256" key="5">
    <source>
        <dbReference type="ARBA" id="ARBA00023141"/>
    </source>
</evidence>
<dbReference type="InterPro" id="IPR041121">
    <property type="entry name" value="SDH_C"/>
</dbReference>
<sequence>MNHHTNDLYGIMGDPVAHSKSPEIHSLFAQQTAQNIRYELIHVTAESLENAINEFKNKGGKGLNITLPHKTKVINFIDEITERARVAGAANTLILKNNKIYGDNTDGIGLMNDLTNNYKFKITSVKILILGAGGASRGIIQPLLKANPTSITIANRTLSRAEELADHFSSMGKISTFQIDNIPETEKYDLIINATSAETINLNRTFKINNINDTTFCYDLSYGRKLSAFNQFCLKEGASLSINGWGMLIEQAAESFYLWRGIRPTTNEILQKLRQPS</sequence>
<dbReference type="InterPro" id="IPR006151">
    <property type="entry name" value="Shikm_DH/Glu-tRNA_Rdtase"/>
</dbReference>
<dbReference type="GO" id="GO:0004764">
    <property type="term" value="F:shikimate 3-dehydrogenase (NADP+) activity"/>
    <property type="evidence" value="ECO:0007669"/>
    <property type="project" value="UniProtKB-EC"/>
</dbReference>
<dbReference type="PANTHER" id="PTHR21089:SF1">
    <property type="entry name" value="BIFUNCTIONAL 3-DEHYDROQUINATE DEHYDRATASE_SHIKIMATE DEHYDROGENASE, CHLOROPLASTIC"/>
    <property type="match status" value="1"/>
</dbReference>
<keyword evidence="2" id="KW-0028">Amino-acid biosynthesis</keyword>
<feature type="domain" description="Quinate/shikimate 5-dehydrogenase/glutamyl-tRNA reductase" evidence="6">
    <location>
        <begin position="121"/>
        <end position="224"/>
    </location>
</feature>
<feature type="domain" description="SDH C-terminal" evidence="8">
    <location>
        <begin position="244"/>
        <end position="273"/>
    </location>
</feature>
<proteinExistence type="inferred from homology"/>
<keyword evidence="5" id="KW-0057">Aromatic amino acid biosynthesis</keyword>
<dbReference type="InterPro" id="IPR013708">
    <property type="entry name" value="Shikimate_DH-bd_N"/>
</dbReference>
<dbReference type="InterPro" id="IPR046346">
    <property type="entry name" value="Aminoacid_DH-like_N_sf"/>
</dbReference>
<dbReference type="PANTHER" id="PTHR21089">
    <property type="entry name" value="SHIKIMATE DEHYDROGENASE"/>
    <property type="match status" value="1"/>
</dbReference>
<evidence type="ECO:0000313" key="9">
    <source>
        <dbReference type="EMBL" id="SVA66410.1"/>
    </source>
</evidence>
<dbReference type="GO" id="GO:0009423">
    <property type="term" value="P:chorismate biosynthetic process"/>
    <property type="evidence" value="ECO:0007669"/>
    <property type="project" value="UniProtKB-UniPathway"/>
</dbReference>
<dbReference type="Pfam" id="PF08501">
    <property type="entry name" value="Shikimate_dh_N"/>
    <property type="match status" value="1"/>
</dbReference>
<dbReference type="GO" id="GO:0050661">
    <property type="term" value="F:NADP binding"/>
    <property type="evidence" value="ECO:0007669"/>
    <property type="project" value="InterPro"/>
</dbReference>
<dbReference type="Pfam" id="PF18317">
    <property type="entry name" value="SDH_C"/>
    <property type="match status" value="1"/>
</dbReference>
<dbReference type="NCBIfam" id="NF001310">
    <property type="entry name" value="PRK00258.1-2"/>
    <property type="match status" value="1"/>
</dbReference>
<dbReference type="InterPro" id="IPR022893">
    <property type="entry name" value="Shikimate_DH_fam"/>
</dbReference>
<accession>A0A381XP35</accession>
<dbReference type="HAMAP" id="MF_00222">
    <property type="entry name" value="Shikimate_DH_AroE"/>
    <property type="match status" value="1"/>
</dbReference>
<name>A0A381XP35_9ZZZZ</name>
<reference evidence="9" key="1">
    <citation type="submission" date="2018-05" db="EMBL/GenBank/DDBJ databases">
        <authorList>
            <person name="Lanie J.A."/>
            <person name="Ng W.-L."/>
            <person name="Kazmierczak K.M."/>
            <person name="Andrzejewski T.M."/>
            <person name="Davidsen T.M."/>
            <person name="Wayne K.J."/>
            <person name="Tettelin H."/>
            <person name="Glass J.I."/>
            <person name="Rusch D."/>
            <person name="Podicherti R."/>
            <person name="Tsui H.-C.T."/>
            <person name="Winkler M.E."/>
        </authorList>
    </citation>
    <scope>NUCLEOTIDE SEQUENCE</scope>
</reference>
<dbReference type="GO" id="GO:0008652">
    <property type="term" value="P:amino acid biosynthetic process"/>
    <property type="evidence" value="ECO:0007669"/>
    <property type="project" value="UniProtKB-KW"/>
</dbReference>
<dbReference type="CDD" id="cd01065">
    <property type="entry name" value="NAD_bind_Shikimate_DH"/>
    <property type="match status" value="1"/>
</dbReference>
<dbReference type="UniPathway" id="UPA00053">
    <property type="reaction ID" value="UER00087"/>
</dbReference>
<dbReference type="EMBL" id="UINC01015842">
    <property type="protein sequence ID" value="SVA66410.1"/>
    <property type="molecule type" value="Genomic_DNA"/>
</dbReference>
<evidence type="ECO:0000256" key="2">
    <source>
        <dbReference type="ARBA" id="ARBA00022605"/>
    </source>
</evidence>
<dbReference type="Pfam" id="PF01488">
    <property type="entry name" value="Shikimate_DH"/>
    <property type="match status" value="1"/>
</dbReference>
<organism evidence="9">
    <name type="scientific">marine metagenome</name>
    <dbReference type="NCBI Taxonomy" id="408172"/>
    <lineage>
        <taxon>unclassified sequences</taxon>
        <taxon>metagenomes</taxon>
        <taxon>ecological metagenomes</taxon>
    </lineage>
</organism>